<dbReference type="AlphaFoldDB" id="A0AAV1JIT0"/>
<sequence length="80" mass="8930">MLGAVVRSHLLGRNVMKNFVRNGSHGGVPGENLPFDIHNRTKLTVNFFLFIRDVPIQGRLDSSSSLVVINLAKKQMSKQQ</sequence>
<evidence type="ECO:0000313" key="1">
    <source>
        <dbReference type="EMBL" id="CAK1548850.1"/>
    </source>
</evidence>
<dbReference type="GO" id="GO:0005739">
    <property type="term" value="C:mitochondrion"/>
    <property type="evidence" value="ECO:0007669"/>
    <property type="project" value="GOC"/>
</dbReference>
<dbReference type="SUPFAM" id="SSF81427">
    <property type="entry name" value="Mitochondrial cytochrome c oxidase subunit VIIc (aka VIIIa)"/>
    <property type="match status" value="1"/>
</dbReference>
<keyword evidence="2" id="KW-1185">Reference proteome</keyword>
<dbReference type="EMBL" id="CAVLEF010000011">
    <property type="protein sequence ID" value="CAK1548850.1"/>
    <property type="molecule type" value="Genomic_DNA"/>
</dbReference>
<dbReference type="GO" id="GO:0006123">
    <property type="term" value="P:mitochondrial electron transport, cytochrome c to oxygen"/>
    <property type="evidence" value="ECO:0007669"/>
    <property type="project" value="InterPro"/>
</dbReference>
<dbReference type="Gene3D" id="4.10.49.10">
    <property type="entry name" value="Cytochrome c oxidase subunit VIIc"/>
    <property type="match status" value="1"/>
</dbReference>
<organism evidence="1 2">
    <name type="scientific">Leptosia nina</name>
    <dbReference type="NCBI Taxonomy" id="320188"/>
    <lineage>
        <taxon>Eukaryota</taxon>
        <taxon>Metazoa</taxon>
        <taxon>Ecdysozoa</taxon>
        <taxon>Arthropoda</taxon>
        <taxon>Hexapoda</taxon>
        <taxon>Insecta</taxon>
        <taxon>Pterygota</taxon>
        <taxon>Neoptera</taxon>
        <taxon>Endopterygota</taxon>
        <taxon>Lepidoptera</taxon>
        <taxon>Glossata</taxon>
        <taxon>Ditrysia</taxon>
        <taxon>Papilionoidea</taxon>
        <taxon>Pieridae</taxon>
        <taxon>Pierinae</taxon>
        <taxon>Leptosia</taxon>
    </lineage>
</organism>
<name>A0AAV1JIT0_9NEOP</name>
<dbReference type="InterPro" id="IPR036636">
    <property type="entry name" value="COX7C/Cox8_sf"/>
</dbReference>
<dbReference type="GO" id="GO:0045277">
    <property type="term" value="C:respiratory chain complex IV"/>
    <property type="evidence" value="ECO:0007669"/>
    <property type="project" value="InterPro"/>
</dbReference>
<gene>
    <name evidence="1" type="ORF">LNINA_LOCUS8202</name>
</gene>
<accession>A0AAV1JIT0</accession>
<proteinExistence type="predicted"/>
<evidence type="ECO:0000313" key="2">
    <source>
        <dbReference type="Proteomes" id="UP001497472"/>
    </source>
</evidence>
<reference evidence="1 2" key="1">
    <citation type="submission" date="2023-11" db="EMBL/GenBank/DDBJ databases">
        <authorList>
            <person name="Okamura Y."/>
        </authorList>
    </citation>
    <scope>NUCLEOTIDE SEQUENCE [LARGE SCALE GENOMIC DNA]</scope>
</reference>
<protein>
    <submittedName>
        <fullName evidence="1">Uncharacterized protein</fullName>
    </submittedName>
</protein>
<comment type="caution">
    <text evidence="1">The sequence shown here is derived from an EMBL/GenBank/DDBJ whole genome shotgun (WGS) entry which is preliminary data.</text>
</comment>
<dbReference type="Proteomes" id="UP001497472">
    <property type="component" value="Unassembled WGS sequence"/>
</dbReference>